<keyword evidence="2" id="KW-1185">Reference proteome</keyword>
<reference evidence="1 2" key="1">
    <citation type="journal article" date="2015" name="Microbes Environ.">
        <title>Distribution and evolution of nitrogen fixation genes in the phylum bacteroidetes.</title>
        <authorList>
            <person name="Inoue J."/>
            <person name="Oshima K."/>
            <person name="Suda W."/>
            <person name="Sakamoto M."/>
            <person name="Iino T."/>
            <person name="Noda S."/>
            <person name="Hongoh Y."/>
            <person name="Hattori M."/>
            <person name="Ohkuma M."/>
        </authorList>
    </citation>
    <scope>NUCLEOTIDE SEQUENCE [LARGE SCALE GENOMIC DNA]</scope>
    <source>
        <strain evidence="1 2">JCM 15093</strain>
    </source>
</reference>
<organism evidence="1 2">
    <name type="scientific">Bacteroides graminisolvens DSM 19988 = JCM 15093</name>
    <dbReference type="NCBI Taxonomy" id="1121097"/>
    <lineage>
        <taxon>Bacteria</taxon>
        <taxon>Pseudomonadati</taxon>
        <taxon>Bacteroidota</taxon>
        <taxon>Bacteroidia</taxon>
        <taxon>Bacteroidales</taxon>
        <taxon>Bacteroidaceae</taxon>
        <taxon>Bacteroides</taxon>
    </lineage>
</organism>
<protein>
    <recommendedName>
        <fullName evidence="3">Cell well associated RhsD protein</fullName>
    </recommendedName>
</protein>
<dbReference type="Gene3D" id="2.180.10.10">
    <property type="entry name" value="RHS repeat-associated core"/>
    <property type="match status" value="1"/>
</dbReference>
<gene>
    <name evidence="1" type="ORF">JCM15093_3561</name>
</gene>
<proteinExistence type="predicted"/>
<sequence length="76" mass="8627">MVTLSQSIDFKNNANLAAEYLYYKNGNLIKKYNKNITEISYNVLNLPQTLKISSATNTYTYAADGRKLKTAHTIFT</sequence>
<dbReference type="AlphaFoldDB" id="A0A069D742"/>
<evidence type="ECO:0000313" key="1">
    <source>
        <dbReference type="EMBL" id="GAK38237.1"/>
    </source>
</evidence>
<name>A0A069D742_9BACE</name>
<dbReference type="EMBL" id="BAJS01000047">
    <property type="protein sequence ID" value="GAK38237.1"/>
    <property type="molecule type" value="Genomic_DNA"/>
</dbReference>
<evidence type="ECO:0000313" key="2">
    <source>
        <dbReference type="Proteomes" id="UP000027601"/>
    </source>
</evidence>
<dbReference type="eggNOG" id="COG3209">
    <property type="taxonomic scope" value="Bacteria"/>
</dbReference>
<accession>A0A069D742</accession>
<comment type="caution">
    <text evidence="1">The sequence shown here is derived from an EMBL/GenBank/DDBJ whole genome shotgun (WGS) entry which is preliminary data.</text>
</comment>
<dbReference type="Proteomes" id="UP000027601">
    <property type="component" value="Unassembled WGS sequence"/>
</dbReference>
<evidence type="ECO:0008006" key="3">
    <source>
        <dbReference type="Google" id="ProtNLM"/>
    </source>
</evidence>